<evidence type="ECO:0000256" key="1">
    <source>
        <dbReference type="PROSITE-ProRule" id="PRU00042"/>
    </source>
</evidence>
<protein>
    <submittedName>
        <fullName evidence="5">Uncharacterized protein LOC103519278</fullName>
    </submittedName>
</protein>
<evidence type="ECO:0000313" key="4">
    <source>
        <dbReference type="Proteomes" id="UP000079169"/>
    </source>
</evidence>
<feature type="compositionally biased region" description="Polar residues" evidence="2">
    <location>
        <begin position="314"/>
        <end position="330"/>
    </location>
</feature>
<dbReference type="PROSITE" id="PS00028">
    <property type="entry name" value="ZINC_FINGER_C2H2_1"/>
    <property type="match status" value="2"/>
</dbReference>
<feature type="domain" description="C2H2-type" evidence="3">
    <location>
        <begin position="336"/>
        <end position="364"/>
    </location>
</feature>
<keyword evidence="4" id="KW-1185">Reference proteome</keyword>
<dbReference type="PROSITE" id="PS50157">
    <property type="entry name" value="ZINC_FINGER_C2H2_2"/>
    <property type="match status" value="2"/>
</dbReference>
<gene>
    <name evidence="5" type="primary">LOC103519278</name>
</gene>
<reference evidence="5" key="1">
    <citation type="submission" date="2025-08" db="UniProtKB">
        <authorList>
            <consortium name="RefSeq"/>
        </authorList>
    </citation>
    <scope>IDENTIFICATION</scope>
</reference>
<dbReference type="STRING" id="121845.A0A3Q0JHP7"/>
<feature type="compositionally biased region" description="Polar residues" evidence="2">
    <location>
        <begin position="44"/>
        <end position="72"/>
    </location>
</feature>
<evidence type="ECO:0000313" key="5">
    <source>
        <dbReference type="RefSeq" id="XP_026686633.1"/>
    </source>
</evidence>
<evidence type="ECO:0000259" key="3">
    <source>
        <dbReference type="PROSITE" id="PS50157"/>
    </source>
</evidence>
<feature type="region of interest" description="Disordered" evidence="2">
    <location>
        <begin position="291"/>
        <end position="331"/>
    </location>
</feature>
<dbReference type="Gene3D" id="3.30.160.60">
    <property type="entry name" value="Classic Zinc Finger"/>
    <property type="match status" value="1"/>
</dbReference>
<keyword evidence="1" id="KW-0863">Zinc-finger</keyword>
<dbReference type="GeneID" id="103519278"/>
<dbReference type="KEGG" id="dci:103519278"/>
<proteinExistence type="predicted"/>
<dbReference type="GO" id="GO:0008270">
    <property type="term" value="F:zinc ion binding"/>
    <property type="evidence" value="ECO:0007669"/>
    <property type="project" value="UniProtKB-KW"/>
</dbReference>
<name>A0A3Q0JHP7_DIACI</name>
<dbReference type="RefSeq" id="XP_026686633.1">
    <property type="nucleotide sequence ID" value="XM_026830832.1"/>
</dbReference>
<dbReference type="SUPFAM" id="SSF57667">
    <property type="entry name" value="beta-beta-alpha zinc fingers"/>
    <property type="match status" value="1"/>
</dbReference>
<feature type="domain" description="C2H2-type" evidence="3">
    <location>
        <begin position="385"/>
        <end position="413"/>
    </location>
</feature>
<dbReference type="InterPro" id="IPR036236">
    <property type="entry name" value="Znf_C2H2_sf"/>
</dbReference>
<organism evidence="4 5">
    <name type="scientific">Diaphorina citri</name>
    <name type="common">Asian citrus psyllid</name>
    <dbReference type="NCBI Taxonomy" id="121845"/>
    <lineage>
        <taxon>Eukaryota</taxon>
        <taxon>Metazoa</taxon>
        <taxon>Ecdysozoa</taxon>
        <taxon>Arthropoda</taxon>
        <taxon>Hexapoda</taxon>
        <taxon>Insecta</taxon>
        <taxon>Pterygota</taxon>
        <taxon>Neoptera</taxon>
        <taxon>Paraneoptera</taxon>
        <taxon>Hemiptera</taxon>
        <taxon>Sternorrhyncha</taxon>
        <taxon>Psylloidea</taxon>
        <taxon>Psyllidae</taxon>
        <taxon>Diaphorininae</taxon>
        <taxon>Diaphorina</taxon>
    </lineage>
</organism>
<dbReference type="PaxDb" id="121845-A0A3Q0JHP7"/>
<accession>A0A3Q0JHP7</accession>
<evidence type="ECO:0000256" key="2">
    <source>
        <dbReference type="SAM" id="MobiDB-lite"/>
    </source>
</evidence>
<dbReference type="InterPro" id="IPR013087">
    <property type="entry name" value="Znf_C2H2_type"/>
</dbReference>
<keyword evidence="1" id="KW-0862">Zinc</keyword>
<feature type="region of interest" description="Disordered" evidence="2">
    <location>
        <begin position="44"/>
        <end position="74"/>
    </location>
</feature>
<dbReference type="Proteomes" id="UP000079169">
    <property type="component" value="Unplaced"/>
</dbReference>
<dbReference type="AlphaFoldDB" id="A0A3Q0JHP7"/>
<keyword evidence="1" id="KW-0479">Metal-binding</keyword>
<dbReference type="SMART" id="SM00355">
    <property type="entry name" value="ZnF_C2H2"/>
    <property type="match status" value="2"/>
</dbReference>
<sequence>MFIDNSFCDKYFDYNKFKDHNEIDGLKFDIDQFLNEMSNANLLTNDGHLDSSNPLQNPSQQLHNSSPQVDNQLSRKCETAEVPMHEEHSDATDVKSNFIWNEVNSMNHLFNMNQMNLLQTNVILEESSRDAQPDKLNTFFTANPDENKMVQEAPEMVHDMSQASNSIAQTLQKSPNAFAITETVQKSPNNLFDRHGSSESKAFQRSYENFYETGTKRPKPFEDKPNRLRLFKEKQNKFKTQRLKKLQLLTMNKKFEDHLFLDETRRDVPSLDLSQTPNAYGLAILKNGGDFVSNKRQSESSGDFGSKYARTGDKNVSNASADDGNPNTSADDAEEFKCTACNFLFQNADILAMHNQLLHNPVQRDPDPGEEQDRTLQSDGAEFGNKCSYCPRVFKMKGSLMIHLKVAHMGVPSSTNAVNNSVPVTKSDSNGEAAPSTPKYVCSLCSKSFKKVRQKTSLTEAYIQMVDSPVSYDKMHKCTFGSQGRIVKTQNPLIEKLLAKTRGEKLTQLSAPGTTNCDG</sequence>